<dbReference type="Gene3D" id="3.40.50.300">
    <property type="entry name" value="P-loop containing nucleotide triphosphate hydrolases"/>
    <property type="match status" value="1"/>
</dbReference>
<protein>
    <recommendedName>
        <fullName evidence="4">Dethiobiotin synthase</fullName>
    </recommendedName>
</protein>
<reference evidence="3" key="1">
    <citation type="submission" date="2018-12" db="EMBL/GenBank/DDBJ databases">
        <authorList>
            <person name="Jadhav K."/>
            <person name="Kushwaha B."/>
            <person name="Jadhav I."/>
        </authorList>
    </citation>
    <scope>NUCLEOTIDE SEQUENCE [LARGE SCALE GENOMIC DNA]</scope>
    <source>
        <strain evidence="3">SBS 10</strain>
    </source>
</reference>
<evidence type="ECO:0000313" key="3">
    <source>
        <dbReference type="EMBL" id="RUA22913.1"/>
    </source>
</evidence>
<dbReference type="Pfam" id="PF13500">
    <property type="entry name" value="AAA_26"/>
    <property type="match status" value="1"/>
</dbReference>
<dbReference type="SUPFAM" id="SSF52540">
    <property type="entry name" value="P-loop containing nucleoside triphosphate hydrolases"/>
    <property type="match status" value="1"/>
</dbReference>
<dbReference type="GO" id="GO:0000287">
    <property type="term" value="F:magnesium ion binding"/>
    <property type="evidence" value="ECO:0007669"/>
    <property type="project" value="InterPro"/>
</dbReference>
<evidence type="ECO:0008006" key="4">
    <source>
        <dbReference type="Google" id="ProtNLM"/>
    </source>
</evidence>
<dbReference type="GO" id="GO:0005829">
    <property type="term" value="C:cytosol"/>
    <property type="evidence" value="ECO:0007669"/>
    <property type="project" value="TreeGrafter"/>
</dbReference>
<evidence type="ECO:0000256" key="1">
    <source>
        <dbReference type="ARBA" id="ARBA00022756"/>
    </source>
</evidence>
<proteinExistence type="predicted"/>
<dbReference type="PANTHER" id="PTHR43210">
    <property type="entry name" value="DETHIOBIOTIN SYNTHETASE"/>
    <property type="match status" value="1"/>
</dbReference>
<sequence>MAAYFVTGTDTDAGKTPVTAGLLALARRHGFTTLGLKPVARAARRHPRACAMSTLWLCRPRATLPSYALVNPSCLRTGHRPSSGCAADGEPITPTRWLPGSGRLSRHCDLALVEGAGGWRAAQRSGGPGRAGHAPPTTGDPRGGPAAGLHQPCAADGGCDRGLRSAFAGWAGSRRPRLAADAESYADNLATLRHCLPAPAWVSCLA</sequence>
<feature type="region of interest" description="Disordered" evidence="2">
    <location>
        <begin position="121"/>
        <end position="150"/>
    </location>
</feature>
<dbReference type="GO" id="GO:0004141">
    <property type="term" value="F:dethiobiotin synthase activity"/>
    <property type="evidence" value="ECO:0007669"/>
    <property type="project" value="InterPro"/>
</dbReference>
<dbReference type="InterPro" id="IPR027417">
    <property type="entry name" value="P-loop_NTPase"/>
</dbReference>
<accession>A0A3S0VT30</accession>
<comment type="caution">
    <text evidence="3">The sequence shown here is derived from an EMBL/GenBank/DDBJ whole genome shotgun (WGS) entry which is preliminary data.</text>
</comment>
<evidence type="ECO:0000256" key="2">
    <source>
        <dbReference type="SAM" id="MobiDB-lite"/>
    </source>
</evidence>
<dbReference type="GO" id="GO:0009102">
    <property type="term" value="P:biotin biosynthetic process"/>
    <property type="evidence" value="ECO:0007669"/>
    <property type="project" value="UniProtKB-UniPathway"/>
</dbReference>
<dbReference type="PANTHER" id="PTHR43210:SF5">
    <property type="entry name" value="DETHIOBIOTIN SYNTHETASE"/>
    <property type="match status" value="1"/>
</dbReference>
<dbReference type="GO" id="GO:0005524">
    <property type="term" value="F:ATP binding"/>
    <property type="evidence" value="ECO:0007669"/>
    <property type="project" value="InterPro"/>
</dbReference>
<dbReference type="EMBL" id="RXHI01000007">
    <property type="protein sequence ID" value="RUA22913.1"/>
    <property type="molecule type" value="Genomic_DNA"/>
</dbReference>
<dbReference type="AlphaFoldDB" id="A0A3S0VT30"/>
<dbReference type="UniPathway" id="UPA00078"/>
<dbReference type="CDD" id="cd03109">
    <property type="entry name" value="DTBS"/>
    <property type="match status" value="1"/>
</dbReference>
<name>A0A3S0VT30_9GAMM</name>
<organism evidence="3">
    <name type="scientific">Billgrantia gudaonensis</name>
    <dbReference type="NCBI Taxonomy" id="376427"/>
    <lineage>
        <taxon>Bacteria</taxon>
        <taxon>Pseudomonadati</taxon>
        <taxon>Pseudomonadota</taxon>
        <taxon>Gammaproteobacteria</taxon>
        <taxon>Oceanospirillales</taxon>
        <taxon>Halomonadaceae</taxon>
        <taxon>Billgrantia</taxon>
    </lineage>
</organism>
<gene>
    <name evidence="3" type="ORF">DSL92_02995</name>
</gene>
<keyword evidence="1" id="KW-0093">Biotin biosynthesis</keyword>
<dbReference type="InterPro" id="IPR004472">
    <property type="entry name" value="DTB_synth_BioD"/>
</dbReference>